<gene>
    <name evidence="11" type="ORF">W97_01732</name>
</gene>
<feature type="compositionally biased region" description="Polar residues" evidence="9">
    <location>
        <begin position="755"/>
        <end position="764"/>
    </location>
</feature>
<evidence type="ECO:0000313" key="11">
    <source>
        <dbReference type="EMBL" id="EON62509.1"/>
    </source>
</evidence>
<protein>
    <recommendedName>
        <fullName evidence="1">non-specific serine/threonine protein kinase</fullName>
        <ecNumber evidence="1">2.7.11.1</ecNumber>
    </recommendedName>
</protein>
<keyword evidence="3" id="KW-0808">Transferase</keyword>
<dbReference type="Pfam" id="PF00069">
    <property type="entry name" value="Pkinase"/>
    <property type="match status" value="1"/>
</dbReference>
<dbReference type="SMART" id="SM00220">
    <property type="entry name" value="S_TKc"/>
    <property type="match status" value="1"/>
</dbReference>
<dbReference type="GO" id="GO:0005524">
    <property type="term" value="F:ATP binding"/>
    <property type="evidence" value="ECO:0007669"/>
    <property type="project" value="UniProtKB-KW"/>
</dbReference>
<feature type="domain" description="Protein kinase" evidence="10">
    <location>
        <begin position="34"/>
        <end position="364"/>
    </location>
</feature>
<feature type="region of interest" description="Disordered" evidence="9">
    <location>
        <begin position="705"/>
        <end position="780"/>
    </location>
</feature>
<organism evidence="11 12">
    <name type="scientific">Coniosporium apollinis (strain CBS 100218)</name>
    <name type="common">Rock-inhabiting black yeast</name>
    <dbReference type="NCBI Taxonomy" id="1168221"/>
    <lineage>
        <taxon>Eukaryota</taxon>
        <taxon>Fungi</taxon>
        <taxon>Dikarya</taxon>
        <taxon>Ascomycota</taxon>
        <taxon>Pezizomycotina</taxon>
        <taxon>Dothideomycetes</taxon>
        <taxon>Dothideomycetes incertae sedis</taxon>
        <taxon>Coniosporium</taxon>
    </lineage>
</organism>
<comment type="catalytic activity">
    <reaction evidence="7">
        <text>L-threonyl-[protein] + ATP = O-phospho-L-threonyl-[protein] + ADP + H(+)</text>
        <dbReference type="Rhea" id="RHEA:46608"/>
        <dbReference type="Rhea" id="RHEA-COMP:11060"/>
        <dbReference type="Rhea" id="RHEA-COMP:11605"/>
        <dbReference type="ChEBI" id="CHEBI:15378"/>
        <dbReference type="ChEBI" id="CHEBI:30013"/>
        <dbReference type="ChEBI" id="CHEBI:30616"/>
        <dbReference type="ChEBI" id="CHEBI:61977"/>
        <dbReference type="ChEBI" id="CHEBI:456216"/>
        <dbReference type="EC" id="2.7.11.1"/>
    </reaction>
</comment>
<name>R7YL12_CONA1</name>
<dbReference type="PANTHER" id="PTHR43671">
    <property type="entry name" value="SERINE/THREONINE-PROTEIN KINASE NEK"/>
    <property type="match status" value="1"/>
</dbReference>
<keyword evidence="12" id="KW-1185">Reference proteome</keyword>
<proteinExistence type="predicted"/>
<dbReference type="GO" id="GO:0004674">
    <property type="term" value="F:protein serine/threonine kinase activity"/>
    <property type="evidence" value="ECO:0007669"/>
    <property type="project" value="UniProtKB-KW"/>
</dbReference>
<dbReference type="AlphaFoldDB" id="R7YL12"/>
<dbReference type="InterPro" id="IPR000719">
    <property type="entry name" value="Prot_kinase_dom"/>
</dbReference>
<evidence type="ECO:0000256" key="8">
    <source>
        <dbReference type="ARBA" id="ARBA00048679"/>
    </source>
</evidence>
<dbReference type="EC" id="2.7.11.1" evidence="1"/>
<keyword evidence="5 11" id="KW-0418">Kinase</keyword>
<keyword evidence="6" id="KW-0067">ATP-binding</keyword>
<dbReference type="SUPFAM" id="SSF56112">
    <property type="entry name" value="Protein kinase-like (PK-like)"/>
    <property type="match status" value="1"/>
</dbReference>
<evidence type="ECO:0000259" key="10">
    <source>
        <dbReference type="PROSITE" id="PS50011"/>
    </source>
</evidence>
<dbReference type="STRING" id="1168221.R7YL12"/>
<dbReference type="InterPro" id="IPR050660">
    <property type="entry name" value="NEK_Ser/Thr_kinase"/>
</dbReference>
<dbReference type="GO" id="GO:0005634">
    <property type="term" value="C:nucleus"/>
    <property type="evidence" value="ECO:0007669"/>
    <property type="project" value="TreeGrafter"/>
</dbReference>
<dbReference type="Gene3D" id="1.10.510.10">
    <property type="entry name" value="Transferase(Phosphotransferase) domain 1"/>
    <property type="match status" value="1"/>
</dbReference>
<dbReference type="OrthoDB" id="4062651at2759"/>
<evidence type="ECO:0000256" key="1">
    <source>
        <dbReference type="ARBA" id="ARBA00012513"/>
    </source>
</evidence>
<evidence type="ECO:0000256" key="6">
    <source>
        <dbReference type="ARBA" id="ARBA00022840"/>
    </source>
</evidence>
<dbReference type="InterPro" id="IPR011009">
    <property type="entry name" value="Kinase-like_dom_sf"/>
</dbReference>
<accession>R7YL12</accession>
<evidence type="ECO:0000313" key="12">
    <source>
        <dbReference type="Proteomes" id="UP000016924"/>
    </source>
</evidence>
<evidence type="ECO:0000256" key="9">
    <source>
        <dbReference type="SAM" id="MobiDB-lite"/>
    </source>
</evidence>
<sequence length="858" mass="94308">MSTESTPDSIASVAADWSGRGSHVDFETDETVPLQQGRFLGHGVNGGVYETTCKGVALAWKRSYCRGLIGPEERKEIEVLKKLSHCHIIELVGTYSHGPFLGLLLWPVAVCDLGIFMEDCDVFEFHYHRGPLDNRALRHDDATDLAKREPQIQRMLGHFDQLGLQLNPFFTGSESFSRLASQLGQGLSPFSTYSRILSESFGCLAQAIAYLHEQRIRHKDLKPSNILLYREGLRVTDFGTSTDFSALTVSLTENGERGTPKYFAPEVAAFKPNGRAADIFSLGCIFLEMLLLLVKAAPMDAFKALRPEDDRSFQANLHRRHQWYRLLHVRGPVLEHLLAEIKMMIAVEPSRRPTAAELVEHLTLINWFTRESDVALWGECCAPANPSLSSVAAATDSLQNQLHARTKELELARVDAALARFDADLLRTQNADLTVKVRTAELQTSILHKVLAAKPAGVDTAQATGMGFDILEPKTEEMEESYVNTAHPEWKSEIYAWKPGKEVPPLPRADASQPVGTVQPTNTVSSGKSPYRYHLGRWALAKLTPQVSDSSDEFHDQFNTANDMDLPVSTNQTGCSPVTPPVPSAIFTVDPTTTTIQYPIRVTKPPPALKHNGKTLSSSLRPKNQANLPRFGFTKSITTASPARDSQAAKCATNRLEQTSEPARERDDDHGEDIVSVPVRKITSQRDASVAQYWTAAMIVKTAMVRHSDPPANEDDASDDTDGDTMPRPSPASMARASGSKAVGHDTNDIEGATMQPSSRTSVQRPAAIKVKGASGNSTEKRGPEYCFPGVLKYGRRMALQVKGGVTLEASTSDDWMVASRLYSARADKLNSETLFEPTLEPPHTNMIILRPTTSEGG</sequence>
<dbReference type="Proteomes" id="UP000016924">
    <property type="component" value="Unassembled WGS sequence"/>
</dbReference>
<dbReference type="GeneID" id="19899043"/>
<feature type="compositionally biased region" description="Polar residues" evidence="9">
    <location>
        <begin position="514"/>
        <end position="527"/>
    </location>
</feature>
<feature type="region of interest" description="Disordered" evidence="9">
    <location>
        <begin position="507"/>
        <end position="527"/>
    </location>
</feature>
<dbReference type="PROSITE" id="PS00108">
    <property type="entry name" value="PROTEIN_KINASE_ST"/>
    <property type="match status" value="1"/>
</dbReference>
<feature type="compositionally biased region" description="Acidic residues" evidence="9">
    <location>
        <begin position="712"/>
        <end position="723"/>
    </location>
</feature>
<evidence type="ECO:0000256" key="2">
    <source>
        <dbReference type="ARBA" id="ARBA00022527"/>
    </source>
</evidence>
<evidence type="ECO:0000256" key="5">
    <source>
        <dbReference type="ARBA" id="ARBA00022777"/>
    </source>
</evidence>
<dbReference type="CDD" id="cd00180">
    <property type="entry name" value="PKc"/>
    <property type="match status" value="1"/>
</dbReference>
<keyword evidence="2 11" id="KW-0723">Serine/threonine-protein kinase</keyword>
<comment type="catalytic activity">
    <reaction evidence="8">
        <text>L-seryl-[protein] + ATP = O-phospho-L-seryl-[protein] + ADP + H(+)</text>
        <dbReference type="Rhea" id="RHEA:17989"/>
        <dbReference type="Rhea" id="RHEA-COMP:9863"/>
        <dbReference type="Rhea" id="RHEA-COMP:11604"/>
        <dbReference type="ChEBI" id="CHEBI:15378"/>
        <dbReference type="ChEBI" id="CHEBI:29999"/>
        <dbReference type="ChEBI" id="CHEBI:30616"/>
        <dbReference type="ChEBI" id="CHEBI:83421"/>
        <dbReference type="ChEBI" id="CHEBI:456216"/>
        <dbReference type="EC" id="2.7.11.1"/>
    </reaction>
</comment>
<dbReference type="RefSeq" id="XP_007777826.1">
    <property type="nucleotide sequence ID" value="XM_007779636.1"/>
</dbReference>
<feature type="compositionally biased region" description="Polar residues" evidence="9">
    <location>
        <begin position="614"/>
        <end position="627"/>
    </location>
</feature>
<dbReference type="PANTHER" id="PTHR43671:SF98">
    <property type="entry name" value="SERINE_THREONINE-PROTEIN KINASE NEK11"/>
    <property type="match status" value="1"/>
</dbReference>
<keyword evidence="4" id="KW-0547">Nucleotide-binding</keyword>
<dbReference type="Gene3D" id="3.30.200.20">
    <property type="entry name" value="Phosphorylase Kinase, domain 1"/>
    <property type="match status" value="1"/>
</dbReference>
<feature type="compositionally biased region" description="Basic and acidic residues" evidence="9">
    <location>
        <begin position="662"/>
        <end position="673"/>
    </location>
</feature>
<evidence type="ECO:0000256" key="4">
    <source>
        <dbReference type="ARBA" id="ARBA00022741"/>
    </source>
</evidence>
<dbReference type="eggNOG" id="KOG0589">
    <property type="taxonomic scope" value="Eukaryota"/>
</dbReference>
<dbReference type="InterPro" id="IPR008271">
    <property type="entry name" value="Ser/Thr_kinase_AS"/>
</dbReference>
<dbReference type="EMBL" id="JH767559">
    <property type="protein sequence ID" value="EON62509.1"/>
    <property type="molecule type" value="Genomic_DNA"/>
</dbReference>
<dbReference type="HOGENOM" id="CLU_333166_0_0_1"/>
<reference evidence="12" key="1">
    <citation type="submission" date="2012-06" db="EMBL/GenBank/DDBJ databases">
        <title>The genome sequence of Coniosporium apollinis CBS 100218.</title>
        <authorList>
            <consortium name="The Broad Institute Genome Sequencing Platform"/>
            <person name="Cuomo C."/>
            <person name="Gorbushina A."/>
            <person name="Noack S."/>
            <person name="Walker B."/>
            <person name="Young S.K."/>
            <person name="Zeng Q."/>
            <person name="Gargeya S."/>
            <person name="Fitzgerald M."/>
            <person name="Haas B."/>
            <person name="Abouelleil A."/>
            <person name="Alvarado L."/>
            <person name="Arachchi H.M."/>
            <person name="Berlin A.M."/>
            <person name="Chapman S.B."/>
            <person name="Goldberg J."/>
            <person name="Griggs A."/>
            <person name="Gujja S."/>
            <person name="Hansen M."/>
            <person name="Howarth C."/>
            <person name="Imamovic A."/>
            <person name="Larimer J."/>
            <person name="McCowan C."/>
            <person name="Montmayeur A."/>
            <person name="Murphy C."/>
            <person name="Neiman D."/>
            <person name="Pearson M."/>
            <person name="Priest M."/>
            <person name="Roberts A."/>
            <person name="Saif S."/>
            <person name="Shea T."/>
            <person name="Sisk P."/>
            <person name="Sykes S."/>
            <person name="Wortman J."/>
            <person name="Nusbaum C."/>
            <person name="Birren B."/>
        </authorList>
    </citation>
    <scope>NUCLEOTIDE SEQUENCE [LARGE SCALE GENOMIC DNA]</scope>
    <source>
        <strain evidence="12">CBS 100218</strain>
    </source>
</reference>
<evidence type="ECO:0000256" key="3">
    <source>
        <dbReference type="ARBA" id="ARBA00022679"/>
    </source>
</evidence>
<feature type="region of interest" description="Disordered" evidence="9">
    <location>
        <begin position="603"/>
        <end position="677"/>
    </location>
</feature>
<dbReference type="PROSITE" id="PS50011">
    <property type="entry name" value="PROTEIN_KINASE_DOM"/>
    <property type="match status" value="1"/>
</dbReference>
<evidence type="ECO:0000256" key="7">
    <source>
        <dbReference type="ARBA" id="ARBA00047899"/>
    </source>
</evidence>